<dbReference type="SUPFAM" id="SSF56112">
    <property type="entry name" value="Protein kinase-like (PK-like)"/>
    <property type="match status" value="1"/>
</dbReference>
<feature type="region of interest" description="Disordered" evidence="1">
    <location>
        <begin position="153"/>
        <end position="182"/>
    </location>
</feature>
<accession>A0A7D6Z4M7</accession>
<dbReference type="InterPro" id="IPR002575">
    <property type="entry name" value="Aminoglycoside_PTrfase"/>
</dbReference>
<dbReference type="KEGG" id="nhu:H0264_11140"/>
<feature type="compositionally biased region" description="Polar residues" evidence="1">
    <location>
        <begin position="162"/>
        <end position="174"/>
    </location>
</feature>
<organism evidence="3 4">
    <name type="scientific">Nocardia huaxiensis</name>
    <dbReference type="NCBI Taxonomy" id="2755382"/>
    <lineage>
        <taxon>Bacteria</taxon>
        <taxon>Bacillati</taxon>
        <taxon>Actinomycetota</taxon>
        <taxon>Actinomycetes</taxon>
        <taxon>Mycobacteriales</taxon>
        <taxon>Nocardiaceae</taxon>
        <taxon>Nocardia</taxon>
    </lineage>
</organism>
<evidence type="ECO:0000313" key="4">
    <source>
        <dbReference type="Proteomes" id="UP000515512"/>
    </source>
</evidence>
<dbReference type="InterPro" id="IPR011009">
    <property type="entry name" value="Kinase-like_dom_sf"/>
</dbReference>
<dbReference type="GO" id="GO:0016740">
    <property type="term" value="F:transferase activity"/>
    <property type="evidence" value="ECO:0007669"/>
    <property type="project" value="UniProtKB-KW"/>
</dbReference>
<feature type="region of interest" description="Disordered" evidence="1">
    <location>
        <begin position="72"/>
        <end position="95"/>
    </location>
</feature>
<evidence type="ECO:0000259" key="2">
    <source>
        <dbReference type="Pfam" id="PF01636"/>
    </source>
</evidence>
<dbReference type="EMBL" id="CP059399">
    <property type="protein sequence ID" value="QLY32726.1"/>
    <property type="molecule type" value="Genomic_DNA"/>
</dbReference>
<sequence>MTLLADLARRAGAIGAPEVLSARADGPVVRVGHLVGKAHPVDSDPVALRARLQLAAHPVLHEIFVPPIPFDTSSTDSRTDSPCAEPAAARADPSAGTLMTAHADRSLTLWPYRRPLDPADDVPWENAAILLARLHRIPLGHLHSGSARIIGTRSGPGDVANSPPTAVPGSSTLPYQPEEPSGGADLCRPHVPGGHRAPIPVSPGDRPARRMINQSRLDEEQFTERGAIPVSGGPARVRRAMDRLHIAGSAVDPVAAAAVWRAHAVLPETSAGPAGDAALEAMRHDPMRPFTLVHGDFHLGQLVRLGDGDRDSLRLIDVDDLGVGDPVWDLARMAGFFAAGILDSVAWERFLNAYRLAGGPAVPAHDEWAVLDGPARALVVQAAAISVAKAGAEGRELDEWDVALVDSCRRMAAAVS</sequence>
<name>A0A7D6Z4M7_9NOCA</name>
<evidence type="ECO:0000256" key="1">
    <source>
        <dbReference type="SAM" id="MobiDB-lite"/>
    </source>
</evidence>
<keyword evidence="3" id="KW-0808">Transferase</keyword>
<dbReference type="Proteomes" id="UP000515512">
    <property type="component" value="Chromosome"/>
</dbReference>
<dbReference type="AlphaFoldDB" id="A0A7D6Z4M7"/>
<gene>
    <name evidence="3" type="ORF">H0264_11140</name>
</gene>
<dbReference type="Pfam" id="PF01636">
    <property type="entry name" value="APH"/>
    <property type="match status" value="1"/>
</dbReference>
<evidence type="ECO:0000313" key="3">
    <source>
        <dbReference type="EMBL" id="QLY32726.1"/>
    </source>
</evidence>
<reference evidence="3 4" key="1">
    <citation type="submission" date="2020-07" db="EMBL/GenBank/DDBJ databases">
        <authorList>
            <person name="Zhuang K."/>
            <person name="Ran Y."/>
        </authorList>
    </citation>
    <scope>NUCLEOTIDE SEQUENCE [LARGE SCALE GENOMIC DNA]</scope>
    <source>
        <strain evidence="3 4">WCH-YHL-001</strain>
    </source>
</reference>
<proteinExistence type="predicted"/>
<feature type="domain" description="Aminoglycoside phosphotransferase" evidence="2">
    <location>
        <begin position="276"/>
        <end position="364"/>
    </location>
</feature>
<protein>
    <submittedName>
        <fullName evidence="3">Phosphotransferase</fullName>
    </submittedName>
</protein>
<keyword evidence="4" id="KW-1185">Reference proteome</keyword>
<dbReference type="Gene3D" id="3.90.1200.10">
    <property type="match status" value="1"/>
</dbReference>